<reference evidence="1" key="1">
    <citation type="journal article" date="2015" name="Nature">
        <title>Complex archaea that bridge the gap between prokaryotes and eukaryotes.</title>
        <authorList>
            <person name="Spang A."/>
            <person name="Saw J.H."/>
            <person name="Jorgensen S.L."/>
            <person name="Zaremba-Niedzwiedzka K."/>
            <person name="Martijn J."/>
            <person name="Lind A.E."/>
            <person name="van Eijk R."/>
            <person name="Schleper C."/>
            <person name="Guy L."/>
            <person name="Ettema T.J."/>
        </authorList>
    </citation>
    <scope>NUCLEOTIDE SEQUENCE</scope>
</reference>
<name>A0A0F9A7J0_9ZZZZ</name>
<dbReference type="EMBL" id="LAZR01056281">
    <property type="protein sequence ID" value="KKK74519.1"/>
    <property type="molecule type" value="Genomic_DNA"/>
</dbReference>
<gene>
    <name evidence="1" type="ORF">LCGC14_2882950</name>
</gene>
<accession>A0A0F9A7J0</accession>
<comment type="caution">
    <text evidence="1">The sequence shown here is derived from an EMBL/GenBank/DDBJ whole genome shotgun (WGS) entry which is preliminary data.</text>
</comment>
<organism evidence="1">
    <name type="scientific">marine sediment metagenome</name>
    <dbReference type="NCBI Taxonomy" id="412755"/>
    <lineage>
        <taxon>unclassified sequences</taxon>
        <taxon>metagenomes</taxon>
        <taxon>ecological metagenomes</taxon>
    </lineage>
</organism>
<sequence length="73" mass="8388">MKGKVMKKNLKIRVRNSCAGHLWDFGLCDGRKLLLGNTWGWYERKGNAIRNAKAMAKRIGIKYDPEIIKEHGC</sequence>
<protein>
    <submittedName>
        <fullName evidence="1">Uncharacterized protein</fullName>
    </submittedName>
</protein>
<evidence type="ECO:0000313" key="1">
    <source>
        <dbReference type="EMBL" id="KKK74519.1"/>
    </source>
</evidence>
<dbReference type="AlphaFoldDB" id="A0A0F9A7J0"/>
<proteinExistence type="predicted"/>